<feature type="domain" description="Cytidyltransferase-like" evidence="3">
    <location>
        <begin position="142"/>
        <end position="186"/>
    </location>
</feature>
<dbReference type="SUPFAM" id="SSF52374">
    <property type="entry name" value="Nucleotidylyl transferase"/>
    <property type="match status" value="1"/>
</dbReference>
<evidence type="ECO:0000256" key="1">
    <source>
        <dbReference type="ARBA" id="ARBA00026101"/>
    </source>
</evidence>
<comment type="caution">
    <text evidence="4">The sequence shown here is derived from an EMBL/GenBank/DDBJ whole genome shotgun (WGS) entry which is preliminary data.</text>
</comment>
<protein>
    <recommendedName>
        <fullName evidence="1">choline-phosphate cytidylyltransferase</fullName>
        <ecNumber evidence="1">2.7.7.15</ecNumber>
    </recommendedName>
</protein>
<feature type="region of interest" description="Disordered" evidence="2">
    <location>
        <begin position="44"/>
        <end position="126"/>
    </location>
</feature>
<dbReference type="AlphaFoldDB" id="A0A395J169"/>
<dbReference type="GO" id="GO:0005635">
    <property type="term" value="C:nuclear envelope"/>
    <property type="evidence" value="ECO:0007669"/>
    <property type="project" value="TreeGrafter"/>
</dbReference>
<dbReference type="InterPro" id="IPR004821">
    <property type="entry name" value="Cyt_trans-like"/>
</dbReference>
<dbReference type="Proteomes" id="UP000249056">
    <property type="component" value="Unassembled WGS sequence"/>
</dbReference>
<dbReference type="Pfam" id="PF01467">
    <property type="entry name" value="CTP_transf_like"/>
    <property type="match status" value="1"/>
</dbReference>
<dbReference type="InterPro" id="IPR014729">
    <property type="entry name" value="Rossmann-like_a/b/a_fold"/>
</dbReference>
<evidence type="ECO:0000259" key="3">
    <source>
        <dbReference type="Pfam" id="PF01467"/>
    </source>
</evidence>
<dbReference type="GO" id="GO:0031210">
    <property type="term" value="F:phosphatidylcholine binding"/>
    <property type="evidence" value="ECO:0007669"/>
    <property type="project" value="TreeGrafter"/>
</dbReference>
<evidence type="ECO:0000313" key="5">
    <source>
        <dbReference type="Proteomes" id="UP000249056"/>
    </source>
</evidence>
<feature type="compositionally biased region" description="Basic residues" evidence="2">
    <location>
        <begin position="82"/>
        <end position="97"/>
    </location>
</feature>
<reference evidence="4 5" key="1">
    <citation type="submission" date="2018-06" db="EMBL/GenBank/DDBJ databases">
        <title>Genome Sequence of the Brown Rot Fungal Pathogen Monilinia fructigena.</title>
        <authorList>
            <person name="Landi L."/>
            <person name="De Miccolis Angelini R.M."/>
            <person name="Pollastro S."/>
            <person name="Abate D."/>
            <person name="Faretra F."/>
            <person name="Romanazzi G."/>
        </authorList>
    </citation>
    <scope>NUCLEOTIDE SEQUENCE [LARGE SCALE GENOMIC DNA]</scope>
    <source>
        <strain evidence="4 5">Mfrg269</strain>
    </source>
</reference>
<feature type="compositionally biased region" description="Basic and acidic residues" evidence="2">
    <location>
        <begin position="98"/>
        <end position="110"/>
    </location>
</feature>
<evidence type="ECO:0000256" key="2">
    <source>
        <dbReference type="SAM" id="MobiDB-lite"/>
    </source>
</evidence>
<dbReference type="EC" id="2.7.7.15" evidence="1"/>
<feature type="compositionally biased region" description="Basic and acidic residues" evidence="2">
    <location>
        <begin position="70"/>
        <end position="81"/>
    </location>
</feature>
<dbReference type="InterPro" id="IPR045049">
    <property type="entry name" value="Pcy1-like"/>
</dbReference>
<name>A0A395J169_9HELO</name>
<dbReference type="NCBIfam" id="TIGR00125">
    <property type="entry name" value="cyt_tran_rel"/>
    <property type="match status" value="1"/>
</dbReference>
<gene>
    <name evidence="4" type="ORF">DID88_001855</name>
</gene>
<accession>A0A395J169</accession>
<proteinExistence type="predicted"/>
<dbReference type="PANTHER" id="PTHR10739:SF13">
    <property type="entry name" value="CHOLINE-PHOSPHATE CYTIDYLYLTRANSFERASE"/>
    <property type="match status" value="1"/>
</dbReference>
<dbReference type="GO" id="GO:0004105">
    <property type="term" value="F:choline-phosphate cytidylyltransferase activity"/>
    <property type="evidence" value="ECO:0007669"/>
    <property type="project" value="UniProtKB-EC"/>
</dbReference>
<dbReference type="EMBL" id="QKRW01000014">
    <property type="protein sequence ID" value="RAL64379.1"/>
    <property type="molecule type" value="Genomic_DNA"/>
</dbReference>
<organism evidence="4 5">
    <name type="scientific">Monilinia fructigena</name>
    <dbReference type="NCBI Taxonomy" id="38457"/>
    <lineage>
        <taxon>Eukaryota</taxon>
        <taxon>Fungi</taxon>
        <taxon>Dikarya</taxon>
        <taxon>Ascomycota</taxon>
        <taxon>Pezizomycotina</taxon>
        <taxon>Leotiomycetes</taxon>
        <taxon>Helotiales</taxon>
        <taxon>Sclerotiniaceae</taxon>
        <taxon>Monilinia</taxon>
    </lineage>
</organism>
<feature type="compositionally biased region" description="Polar residues" evidence="2">
    <location>
        <begin position="57"/>
        <end position="66"/>
    </location>
</feature>
<keyword evidence="5" id="KW-1185">Reference proteome</keyword>
<sequence length="195" mass="21975">MGNLQLPRRVKLVARVTKSPFPSIHKIHPRSVFGRLRTIKVAAVNGSDNARDPGEPSDTTEGSTDIANRVLERREEKVFQRERRKGKRERKRERKREKKEGEKVNVKEEDAPSMAPPPIGKLTDPVGYKTNPPPADRPVRVYADGVFDLFHLGHMRQLEQAKKAFPDVYLIVGVTGDAENTQEKRTYGSIGARAS</sequence>
<dbReference type="OrthoDB" id="17102at2759"/>
<dbReference type="Gene3D" id="3.40.50.620">
    <property type="entry name" value="HUPs"/>
    <property type="match status" value="1"/>
</dbReference>
<dbReference type="PANTHER" id="PTHR10739">
    <property type="entry name" value="CYTIDYLYLTRANSFERASE"/>
    <property type="match status" value="1"/>
</dbReference>
<evidence type="ECO:0000313" key="4">
    <source>
        <dbReference type="EMBL" id="RAL64379.1"/>
    </source>
</evidence>